<keyword evidence="1" id="KW-0812">Transmembrane</keyword>
<dbReference type="InterPro" id="IPR009936">
    <property type="entry name" value="DUF1468"/>
</dbReference>
<name>A0A6G7CMM6_9VIBR</name>
<evidence type="ECO:0000256" key="1">
    <source>
        <dbReference type="SAM" id="Phobius"/>
    </source>
</evidence>
<feature type="transmembrane region" description="Helical" evidence="1">
    <location>
        <begin position="133"/>
        <end position="153"/>
    </location>
</feature>
<evidence type="ECO:0000259" key="2">
    <source>
        <dbReference type="Pfam" id="PF07331"/>
    </source>
</evidence>
<keyword evidence="1" id="KW-1133">Transmembrane helix</keyword>
<accession>A0A6G7CMM6</accession>
<dbReference type="KEGG" id="vzi:G5S32_15420"/>
<dbReference type="Proteomes" id="UP000503003">
    <property type="component" value="Chromosome 2"/>
</dbReference>
<dbReference type="AlphaFoldDB" id="A0A6G7CMM6"/>
<reference evidence="3 4" key="1">
    <citation type="submission" date="2020-02" db="EMBL/GenBank/DDBJ databases">
        <title>A complete genome of a marine bacterium Vibrio sp. ZWAL4003 isolated from the mangrove sediment with the ability to degrade polysaccharides.</title>
        <authorList>
            <person name="Wu J."/>
            <person name="Qu W."/>
            <person name="Zeng R."/>
        </authorList>
    </citation>
    <scope>NUCLEOTIDE SEQUENCE [LARGE SCALE GENOMIC DNA]</scope>
    <source>
        <strain evidence="3 4">ZWAL4003</strain>
    </source>
</reference>
<feature type="domain" description="DUF1468" evidence="2">
    <location>
        <begin position="13"/>
        <end position="158"/>
    </location>
</feature>
<sequence>MVRVHEKHIFYMLLIMGLGYFTHMSLQIPELYGVVGDPGPGFIPFWFSLIAEVLLVYLLVTEVFLHKDDAKNVSLSKHEIFSLSITVFLVVSYLLSLSYIGFVVSTVVFLFIYKLLADYMINDIKPSRSSIAISMVFSGASTTAIYVIFGVLFKLSLP</sequence>
<keyword evidence="1" id="KW-0472">Membrane</keyword>
<evidence type="ECO:0000313" key="3">
    <source>
        <dbReference type="EMBL" id="QIH43387.1"/>
    </source>
</evidence>
<evidence type="ECO:0000313" key="4">
    <source>
        <dbReference type="Proteomes" id="UP000503003"/>
    </source>
</evidence>
<feature type="transmembrane region" description="Helical" evidence="1">
    <location>
        <begin position="41"/>
        <end position="60"/>
    </location>
</feature>
<gene>
    <name evidence="3" type="ORF">G5S32_15420</name>
</gene>
<dbReference type="RefSeq" id="WP_165312923.1">
    <property type="nucleotide sequence ID" value="NZ_CP049332.1"/>
</dbReference>
<keyword evidence="4" id="KW-1185">Reference proteome</keyword>
<dbReference type="EMBL" id="CP049332">
    <property type="protein sequence ID" value="QIH43387.1"/>
    <property type="molecule type" value="Genomic_DNA"/>
</dbReference>
<dbReference type="Pfam" id="PF07331">
    <property type="entry name" value="TctB"/>
    <property type="match status" value="1"/>
</dbReference>
<proteinExistence type="predicted"/>
<feature type="transmembrane region" description="Helical" evidence="1">
    <location>
        <begin position="80"/>
        <end position="113"/>
    </location>
</feature>
<protein>
    <submittedName>
        <fullName evidence="3">Tripartite tricarboxylate transporter TctB family protein</fullName>
    </submittedName>
</protein>
<organism evidence="3 4">
    <name type="scientific">Vibrio ziniensis</name>
    <dbReference type="NCBI Taxonomy" id="2711221"/>
    <lineage>
        <taxon>Bacteria</taxon>
        <taxon>Pseudomonadati</taxon>
        <taxon>Pseudomonadota</taxon>
        <taxon>Gammaproteobacteria</taxon>
        <taxon>Vibrionales</taxon>
        <taxon>Vibrionaceae</taxon>
        <taxon>Vibrio</taxon>
    </lineage>
</organism>
<feature type="transmembrane region" description="Helical" evidence="1">
    <location>
        <begin position="9"/>
        <end position="29"/>
    </location>
</feature>